<protein>
    <submittedName>
        <fullName evidence="2">Pimeloyl-[acyl-carrier protein] methyl ester esterase</fullName>
    </submittedName>
</protein>
<dbReference type="InterPro" id="IPR022742">
    <property type="entry name" value="Hydrolase_4"/>
</dbReference>
<feature type="domain" description="Serine aminopeptidase S33" evidence="1">
    <location>
        <begin position="50"/>
        <end position="197"/>
    </location>
</feature>
<dbReference type="AlphaFoldDB" id="A0A6C2UA58"/>
<gene>
    <name evidence="2" type="primary">bioH</name>
    <name evidence="2" type="ORF">PDESU_05361</name>
</gene>
<dbReference type="Gene3D" id="3.40.50.1820">
    <property type="entry name" value="alpha/beta hydrolase"/>
    <property type="match status" value="1"/>
</dbReference>
<keyword evidence="3" id="KW-1185">Reference proteome</keyword>
<sequence>MKNVLLISGWAHGIEAIKPMGDALAGRFEVRLTTGADVLAARSIPDSDYIVTGSMGGLLAMELLPESCRKLVLISSTAKFCAAEDHPCGTHEKILKRMIVQLQRNPDAVLAAFYRNVHHPHPCHPYAGAQEPLDSLVAGLEYLLASDVRAKVPTLGVPTLLLHGAQDRIIPVGAAEWLHGQLPDSRLKVFEDDGHALPAHHFAETMNEVQQFINEEDENE</sequence>
<dbReference type="Proteomes" id="UP000366872">
    <property type="component" value="Unassembled WGS sequence"/>
</dbReference>
<dbReference type="RefSeq" id="WP_136082294.1">
    <property type="nucleotide sequence ID" value="NZ_CAAHFG010000004.1"/>
</dbReference>
<evidence type="ECO:0000313" key="2">
    <source>
        <dbReference type="EMBL" id="VGO16769.1"/>
    </source>
</evidence>
<dbReference type="InterPro" id="IPR050471">
    <property type="entry name" value="AB_hydrolase"/>
</dbReference>
<dbReference type="PANTHER" id="PTHR43433">
    <property type="entry name" value="HYDROLASE, ALPHA/BETA FOLD FAMILY PROTEIN"/>
    <property type="match status" value="1"/>
</dbReference>
<accession>A0A6C2UA58</accession>
<proteinExistence type="predicted"/>
<dbReference type="SUPFAM" id="SSF53474">
    <property type="entry name" value="alpha/beta-Hydrolases"/>
    <property type="match status" value="1"/>
</dbReference>
<dbReference type="PANTHER" id="PTHR43433:SF5">
    <property type="entry name" value="AB HYDROLASE-1 DOMAIN-CONTAINING PROTEIN"/>
    <property type="match status" value="1"/>
</dbReference>
<dbReference type="Pfam" id="PF12146">
    <property type="entry name" value="Hydrolase_4"/>
    <property type="match status" value="1"/>
</dbReference>
<evidence type="ECO:0000259" key="1">
    <source>
        <dbReference type="Pfam" id="PF12146"/>
    </source>
</evidence>
<evidence type="ECO:0000313" key="3">
    <source>
        <dbReference type="Proteomes" id="UP000366872"/>
    </source>
</evidence>
<dbReference type="InterPro" id="IPR029058">
    <property type="entry name" value="AB_hydrolase_fold"/>
</dbReference>
<dbReference type="InterPro" id="IPR000073">
    <property type="entry name" value="AB_hydrolase_1"/>
</dbReference>
<name>A0A6C2UA58_PONDE</name>
<dbReference type="EMBL" id="CAAHFG010000004">
    <property type="protein sequence ID" value="VGO16769.1"/>
    <property type="molecule type" value="Genomic_DNA"/>
</dbReference>
<dbReference type="PRINTS" id="PR00111">
    <property type="entry name" value="ABHYDROLASE"/>
</dbReference>
<organism evidence="2 3">
    <name type="scientific">Pontiella desulfatans</name>
    <dbReference type="NCBI Taxonomy" id="2750659"/>
    <lineage>
        <taxon>Bacteria</taxon>
        <taxon>Pseudomonadati</taxon>
        <taxon>Kiritimatiellota</taxon>
        <taxon>Kiritimatiellia</taxon>
        <taxon>Kiritimatiellales</taxon>
        <taxon>Pontiellaceae</taxon>
        <taxon>Pontiella</taxon>
    </lineage>
</organism>
<reference evidence="2 3" key="1">
    <citation type="submission" date="2019-04" db="EMBL/GenBank/DDBJ databases">
        <authorList>
            <person name="Van Vliet M D."/>
        </authorList>
    </citation>
    <scope>NUCLEOTIDE SEQUENCE [LARGE SCALE GENOMIC DNA]</scope>
    <source>
        <strain evidence="2 3">F1</strain>
    </source>
</reference>